<dbReference type="OrthoDB" id="9775333at2"/>
<gene>
    <name evidence="2" type="ORF">OPDIPICF_01463</name>
    <name evidence="1" type="ORF">OPDIPICF_03932</name>
</gene>
<dbReference type="InterPro" id="IPR010263">
    <property type="entry name" value="T6SS_TssK"/>
</dbReference>
<dbReference type="EMBL" id="CACSIO010000012">
    <property type="protein sequence ID" value="CAA0109377.1"/>
    <property type="molecule type" value="Genomic_DNA"/>
</dbReference>
<dbReference type="PANTHER" id="PTHR35566">
    <property type="entry name" value="BLR3599 PROTEIN"/>
    <property type="match status" value="1"/>
</dbReference>
<organism evidence="2 3">
    <name type="scientific">BD1-7 clade bacterium</name>
    <dbReference type="NCBI Taxonomy" id="2029982"/>
    <lineage>
        <taxon>Bacteria</taxon>
        <taxon>Pseudomonadati</taxon>
        <taxon>Pseudomonadota</taxon>
        <taxon>Gammaproteobacteria</taxon>
        <taxon>Cellvibrionales</taxon>
        <taxon>Spongiibacteraceae</taxon>
        <taxon>BD1-7 clade</taxon>
    </lineage>
</organism>
<dbReference type="AlphaFoldDB" id="A0A5S9PWD4"/>
<accession>A0A5S9PWD4</accession>
<dbReference type="Proteomes" id="UP000441399">
    <property type="component" value="Unassembled WGS sequence"/>
</dbReference>
<reference evidence="2 3" key="1">
    <citation type="submission" date="2019-11" db="EMBL/GenBank/DDBJ databases">
        <authorList>
            <person name="Holert J."/>
        </authorList>
    </citation>
    <scope>NUCLEOTIDE SEQUENCE [LARGE SCALE GENOMIC DNA]</scope>
    <source>
        <strain evidence="2">SB11_3</strain>
    </source>
</reference>
<dbReference type="PANTHER" id="PTHR35566:SF1">
    <property type="entry name" value="TYPE VI SECRETION SYSTEM BASEPLATE COMPONENT TSSK1"/>
    <property type="match status" value="1"/>
</dbReference>
<evidence type="ECO:0000313" key="2">
    <source>
        <dbReference type="EMBL" id="CAA0109377.1"/>
    </source>
</evidence>
<evidence type="ECO:0000313" key="3">
    <source>
        <dbReference type="Proteomes" id="UP000441399"/>
    </source>
</evidence>
<evidence type="ECO:0000313" key="1">
    <source>
        <dbReference type="EMBL" id="CAA0094073.1"/>
    </source>
</evidence>
<proteinExistence type="predicted"/>
<dbReference type="EMBL" id="CACSIO010000003">
    <property type="protein sequence ID" value="CAA0094073.1"/>
    <property type="molecule type" value="Genomic_DNA"/>
</dbReference>
<dbReference type="Pfam" id="PF05936">
    <property type="entry name" value="T6SS_VasE"/>
    <property type="match status" value="1"/>
</dbReference>
<keyword evidence="3" id="KW-1185">Reference proteome</keyword>
<dbReference type="NCBIfam" id="TIGR03353">
    <property type="entry name" value="VI_chp_4"/>
    <property type="match status" value="1"/>
</dbReference>
<sequence>MSRENKVIWSEGLFIKPAHFQQDGRYTESYVNKRCDSQHPYLWGFDELTLDRVLLQQGKIAIKSATGIMPDGTPFNIPEDDPAPVPLEIQEGALNEKAYLCLPLRSSETEVFFEHSESGMQRYNARSIEVNDVTSSTYDKTTLYVGSLRLSLLLENDSRSEYSCISVADLVECSKDKIIALNEDHIPPSINACQSPRLMSLMKNTLGLLQQRSKELSSRISASATGTGGVAEVEDFLSLQLINRYTQLIRHLTRLPTIHPEALYQHLLMLVGELSTFSDQRLMADVEPYRHDELHTAFAPLDQQLRDALSTLSTKKRSFAIPLKEPKYGIYRAPVNDPDLFDTATFIVAVKADLPTAELQQMFNNQAKVSAIETIRDIIMASLPGINLKLLPYNPRELPYHDGYIFYELDRSSNAWQSLKGSTGFAIHIAGNIPGIKLQFWAVQR</sequence>
<name>A0A5S9PWD4_9GAMM</name>
<evidence type="ECO:0008006" key="4">
    <source>
        <dbReference type="Google" id="ProtNLM"/>
    </source>
</evidence>
<protein>
    <recommendedName>
        <fullName evidence="4">Type VI secretion system-associated protein</fullName>
    </recommendedName>
</protein>